<sequence>MPVTVADLIARPGLNLRLLSAGVPVDRPLSWVHVSELADPTPFLEGGELLLTTGLALNHGEAADPYVRRLTRAGVAALGFGIGVGQDVVPPALVAAAEDAGLPLLEVPHGTPFIAISRGVSAALAADEYSAVARAAATQQELTRAALAPGAPAAVLGRLARSIGGWTLLLDAVGVPVEAAPRAAARRAPALQAELDRLRGMPAPASAALRDPEQTVLIQSLGTGSRTRGFLAVGRSGPLPPADRHVVNATALLLTLRMEQSRALDSATAALRAALLRLLLAGEQRTVAAVAGELGQQLPEEPLHVIAVLGSEEHRSAAVDVAADAAAHEREPLFSAELDEALVILVSAEGPLPARLGILAARVRGAAIGLSRPVAWTGLADGLRQARQAAEYSRSRDGGIVAFPDLAVPGLAGLLESTATRAFADALLAPLVAADGAGGGDLVRSLRVWLAHHGQWEPAAAQLKVHRHTLRKRVHRVAHLLGRDLENPGARAELWIALHPPGGD</sequence>
<evidence type="ECO:0000259" key="1">
    <source>
        <dbReference type="Pfam" id="PF07905"/>
    </source>
</evidence>
<dbReference type="Gene3D" id="1.10.10.2840">
    <property type="entry name" value="PucR C-terminal helix-turn-helix domain"/>
    <property type="match status" value="1"/>
</dbReference>
<feature type="domain" description="PucR C-terminal helix-turn-helix" evidence="2">
    <location>
        <begin position="442"/>
        <end position="499"/>
    </location>
</feature>
<organism evidence="3 4">
    <name type="scientific">Blastococcus saxobsidens</name>
    <dbReference type="NCBI Taxonomy" id="138336"/>
    <lineage>
        <taxon>Bacteria</taxon>
        <taxon>Bacillati</taxon>
        <taxon>Actinomycetota</taxon>
        <taxon>Actinomycetes</taxon>
        <taxon>Geodermatophilales</taxon>
        <taxon>Geodermatophilaceae</taxon>
        <taxon>Blastococcus</taxon>
    </lineage>
</organism>
<feature type="domain" description="Purine catabolism PurC-like" evidence="1">
    <location>
        <begin position="7"/>
        <end position="123"/>
    </location>
</feature>
<evidence type="ECO:0000259" key="2">
    <source>
        <dbReference type="Pfam" id="PF13556"/>
    </source>
</evidence>
<reference evidence="3 4" key="1">
    <citation type="submission" date="2019-12" db="EMBL/GenBank/DDBJ databases">
        <title>the WGS of Blastococcus saxobsidens 67B17.</title>
        <authorList>
            <person name="Jiang Z."/>
        </authorList>
    </citation>
    <scope>NUCLEOTIDE SEQUENCE [LARGE SCALE GENOMIC DNA]</scope>
    <source>
        <strain evidence="3 4">67B17</strain>
    </source>
</reference>
<dbReference type="EMBL" id="JAAGWG010000030">
    <property type="protein sequence ID" value="NEK87354.1"/>
    <property type="molecule type" value="Genomic_DNA"/>
</dbReference>
<dbReference type="InterPro" id="IPR012914">
    <property type="entry name" value="PucR_dom"/>
</dbReference>
<dbReference type="PANTHER" id="PTHR33744">
    <property type="entry name" value="CARBOHYDRATE DIACID REGULATOR"/>
    <property type="match status" value="1"/>
</dbReference>
<comment type="caution">
    <text evidence="3">The sequence shown here is derived from an EMBL/GenBank/DDBJ whole genome shotgun (WGS) entry which is preliminary data.</text>
</comment>
<evidence type="ECO:0000313" key="4">
    <source>
        <dbReference type="Proteomes" id="UP000479241"/>
    </source>
</evidence>
<dbReference type="Proteomes" id="UP000479241">
    <property type="component" value="Unassembled WGS sequence"/>
</dbReference>
<dbReference type="Pfam" id="PF13556">
    <property type="entry name" value="HTH_30"/>
    <property type="match status" value="1"/>
</dbReference>
<protein>
    <submittedName>
        <fullName evidence="3">PucR family transcriptional regulator</fullName>
    </submittedName>
</protein>
<dbReference type="Pfam" id="PF07905">
    <property type="entry name" value="PucR"/>
    <property type="match status" value="1"/>
</dbReference>
<evidence type="ECO:0000313" key="3">
    <source>
        <dbReference type="EMBL" id="NEK87354.1"/>
    </source>
</evidence>
<dbReference type="AlphaFoldDB" id="A0A6L9W7F9"/>
<name>A0A6L9W7F9_9ACTN</name>
<dbReference type="InterPro" id="IPR025736">
    <property type="entry name" value="PucR_C-HTH_dom"/>
</dbReference>
<accession>A0A6L9W7F9</accession>
<proteinExistence type="predicted"/>
<gene>
    <name evidence="3" type="ORF">GCU60_16555</name>
</gene>
<dbReference type="InterPro" id="IPR051448">
    <property type="entry name" value="CdaR-like_regulators"/>
</dbReference>
<dbReference type="PANTHER" id="PTHR33744:SF1">
    <property type="entry name" value="DNA-BINDING TRANSCRIPTIONAL ACTIVATOR ADER"/>
    <property type="match status" value="1"/>
</dbReference>
<dbReference type="InterPro" id="IPR042070">
    <property type="entry name" value="PucR_C-HTH_sf"/>
</dbReference>